<evidence type="ECO:0008006" key="2">
    <source>
        <dbReference type="Google" id="ProtNLM"/>
    </source>
</evidence>
<dbReference type="AlphaFoldDB" id="I2Q4F9"/>
<organism evidence="1">
    <name type="scientific">Desulfovibrio sp. U5L</name>
    <dbReference type="NCBI Taxonomy" id="596152"/>
    <lineage>
        <taxon>Bacteria</taxon>
        <taxon>Pseudomonadati</taxon>
        <taxon>Thermodesulfobacteriota</taxon>
        <taxon>Desulfovibrionia</taxon>
        <taxon>Desulfovibrionales</taxon>
        <taxon>Desulfovibrionaceae</taxon>
        <taxon>Desulfovibrio</taxon>
    </lineage>
</organism>
<dbReference type="InterPro" id="IPR009003">
    <property type="entry name" value="Peptidase_S1_PA"/>
</dbReference>
<protein>
    <recommendedName>
        <fullName evidence="2">Trypsin-like serine protease with C-terminal PDZ domain</fullName>
    </recommendedName>
</protein>
<gene>
    <name evidence="1" type="ORF">DesU5LDRAFT_3027</name>
</gene>
<reference evidence="1" key="1">
    <citation type="submission" date="2011-11" db="EMBL/GenBank/DDBJ databases">
        <title>Improved High-Quality Draft sequence of Desulfovibrio sp. U5L.</title>
        <authorList>
            <consortium name="US DOE Joint Genome Institute"/>
            <person name="Lucas S."/>
            <person name="Han J."/>
            <person name="Lapidus A."/>
            <person name="Cheng J.-F."/>
            <person name="Goodwin L."/>
            <person name="Pitluck S."/>
            <person name="Peters L."/>
            <person name="Ovchinnikova G."/>
            <person name="Held B."/>
            <person name="Detter J.C."/>
            <person name="Han C."/>
            <person name="Tapia R."/>
            <person name="Land M."/>
            <person name="Hauser L."/>
            <person name="Kyrpides N."/>
            <person name="Ivanova N."/>
            <person name="Pagani I."/>
            <person name="Gabster J."/>
            <person name="Walker C."/>
            <person name="Stolyar S."/>
            <person name="Stahl D."/>
            <person name="Arkin A."/>
            <person name="Dehal P."/>
            <person name="Hazen T."/>
            <person name="Woyke T."/>
        </authorList>
    </citation>
    <scope>NUCLEOTIDE SEQUENCE [LARGE SCALE GENOMIC DNA]</scope>
    <source>
        <strain evidence="1">U5L</strain>
    </source>
</reference>
<sequence length="263" mass="29932">MHSPMLFVNNKDKRGRIEGVGSGIYIEHEGLKYIVTTGHIFLKYSCNDVKIQGIDFSLSNDTQGIIFLPEKEEVDKECDFSETDYGIFKVLDDSIRKIERLYRPFPLSSIVKSQEFTSLWCHVFGYPSSQNVQQSTRKSFIATHVNMRLPRVLNELNEVKGNGFCQDVNMALRFTIDNTIRTHALESRSFGRAPKPNGLSGCGIWAVPHYPFAAETYCLQGMLTHYNRTKAMLVGFKVQDMVEMMEATNENCKIIAKTAITHQ</sequence>
<dbReference type="HOGENOM" id="CLU_1056602_0_0_7"/>
<accession>I2Q4F9</accession>
<name>I2Q4F9_9BACT</name>
<evidence type="ECO:0000313" key="1">
    <source>
        <dbReference type="EMBL" id="EIG54665.1"/>
    </source>
</evidence>
<dbReference type="EMBL" id="JH600068">
    <property type="protein sequence ID" value="EIG54665.1"/>
    <property type="molecule type" value="Genomic_DNA"/>
</dbReference>
<proteinExistence type="predicted"/>
<dbReference type="SUPFAM" id="SSF50494">
    <property type="entry name" value="Trypsin-like serine proteases"/>
    <property type="match status" value="1"/>
</dbReference>